<feature type="region of interest" description="Disordered" evidence="1">
    <location>
        <begin position="1"/>
        <end position="29"/>
    </location>
</feature>
<feature type="compositionally biased region" description="Polar residues" evidence="1">
    <location>
        <begin position="1"/>
        <end position="11"/>
    </location>
</feature>
<dbReference type="AlphaFoldDB" id="A0A1E1KXW9"/>
<evidence type="ECO:0000313" key="3">
    <source>
        <dbReference type="Proteomes" id="UP000178912"/>
    </source>
</evidence>
<organism evidence="2 3">
    <name type="scientific">Rhynchosporium agropyri</name>
    <dbReference type="NCBI Taxonomy" id="914238"/>
    <lineage>
        <taxon>Eukaryota</taxon>
        <taxon>Fungi</taxon>
        <taxon>Dikarya</taxon>
        <taxon>Ascomycota</taxon>
        <taxon>Pezizomycotina</taxon>
        <taxon>Leotiomycetes</taxon>
        <taxon>Helotiales</taxon>
        <taxon>Ploettnerulaceae</taxon>
        <taxon>Rhynchosporium</taxon>
    </lineage>
</organism>
<protein>
    <submittedName>
        <fullName evidence="2">Uncharacterized protein</fullName>
    </submittedName>
</protein>
<accession>A0A1E1KXW9</accession>
<gene>
    <name evidence="2" type="ORF">RAG0_09946</name>
</gene>
<keyword evidence="3" id="KW-1185">Reference proteome</keyword>
<name>A0A1E1KXW9_9HELO</name>
<proteinExistence type="predicted"/>
<evidence type="ECO:0000256" key="1">
    <source>
        <dbReference type="SAM" id="MobiDB-lite"/>
    </source>
</evidence>
<sequence>MTLYAPQTSKSSSDRSTFDPIPGIFPQLGGQKSRPVFGVAFSATADPEIPASPTLEARAGVKEWF</sequence>
<dbReference type="EMBL" id="FJUX01000059">
    <property type="protein sequence ID" value="CZT03070.1"/>
    <property type="molecule type" value="Genomic_DNA"/>
</dbReference>
<evidence type="ECO:0000313" key="2">
    <source>
        <dbReference type="EMBL" id="CZT03070.1"/>
    </source>
</evidence>
<dbReference type="Proteomes" id="UP000178912">
    <property type="component" value="Unassembled WGS sequence"/>
</dbReference>
<reference evidence="3" key="1">
    <citation type="submission" date="2016-03" db="EMBL/GenBank/DDBJ databases">
        <authorList>
            <person name="Guldener U."/>
        </authorList>
    </citation>
    <scope>NUCLEOTIDE SEQUENCE [LARGE SCALE GENOMIC DNA]</scope>
    <source>
        <strain evidence="3">04CH-RAC-A.6.1</strain>
    </source>
</reference>